<dbReference type="EMBL" id="JBICCN010000144">
    <property type="protein sequence ID" value="KAL3089550.1"/>
    <property type="molecule type" value="Genomic_DNA"/>
</dbReference>
<dbReference type="Proteomes" id="UP001620645">
    <property type="component" value="Unassembled WGS sequence"/>
</dbReference>
<sequence>MPNATPFLAAGWPWWWLLLLLLLLLLCLLLCCLLAWLLAKKRRQRYVNGRERERLLRDEKTEHYERSRGDFEDGYAHGYRAARAGGRAEEDCRGRDEAFREGYAKGLRDAGERGMSTSMANLAQRPTQRLGYSSGYMQGFRDGNSGVFGDRISESLLRRLEEQYPDNEEFRAGYIEGFKDGVSGGRTFEDSRRIQQSLTELTERLTTIEKVVDRDVREVIFTEKRDREMTPRNDTRTEN</sequence>
<keyword evidence="1" id="KW-0472">Membrane</keyword>
<comment type="caution">
    <text evidence="2">The sequence shown here is derived from an EMBL/GenBank/DDBJ whole genome shotgun (WGS) entry which is preliminary data.</text>
</comment>
<proteinExistence type="predicted"/>
<accession>A0ABD2JFZ7</accession>
<name>A0ABD2JFZ7_HETSC</name>
<evidence type="ECO:0000313" key="3">
    <source>
        <dbReference type="Proteomes" id="UP001620645"/>
    </source>
</evidence>
<protein>
    <submittedName>
        <fullName evidence="2">Uncharacterized protein</fullName>
    </submittedName>
</protein>
<keyword evidence="1" id="KW-1133">Transmembrane helix</keyword>
<reference evidence="2 3" key="1">
    <citation type="submission" date="2024-10" db="EMBL/GenBank/DDBJ databases">
        <authorList>
            <person name="Kim D."/>
        </authorList>
    </citation>
    <scope>NUCLEOTIDE SEQUENCE [LARGE SCALE GENOMIC DNA]</scope>
    <source>
        <strain evidence="2">Taebaek</strain>
    </source>
</reference>
<feature type="transmembrane region" description="Helical" evidence="1">
    <location>
        <begin position="14"/>
        <end position="39"/>
    </location>
</feature>
<dbReference type="AlphaFoldDB" id="A0ABD2JFZ7"/>
<keyword evidence="1" id="KW-0812">Transmembrane</keyword>
<gene>
    <name evidence="2" type="ORF">niasHS_006934</name>
</gene>
<evidence type="ECO:0000256" key="1">
    <source>
        <dbReference type="SAM" id="Phobius"/>
    </source>
</evidence>
<keyword evidence="3" id="KW-1185">Reference proteome</keyword>
<evidence type="ECO:0000313" key="2">
    <source>
        <dbReference type="EMBL" id="KAL3089550.1"/>
    </source>
</evidence>
<organism evidence="2 3">
    <name type="scientific">Heterodera schachtii</name>
    <name type="common">Sugarbeet cyst nematode worm</name>
    <name type="synonym">Tylenchus schachtii</name>
    <dbReference type="NCBI Taxonomy" id="97005"/>
    <lineage>
        <taxon>Eukaryota</taxon>
        <taxon>Metazoa</taxon>
        <taxon>Ecdysozoa</taxon>
        <taxon>Nematoda</taxon>
        <taxon>Chromadorea</taxon>
        <taxon>Rhabditida</taxon>
        <taxon>Tylenchina</taxon>
        <taxon>Tylenchomorpha</taxon>
        <taxon>Tylenchoidea</taxon>
        <taxon>Heteroderidae</taxon>
        <taxon>Heteroderinae</taxon>
        <taxon>Heterodera</taxon>
    </lineage>
</organism>